<accession>A0ABZ0Z1E4</accession>
<name>A0ABZ0Z1E4_9CAUD</name>
<feature type="region of interest" description="Disordered" evidence="2">
    <location>
        <begin position="140"/>
        <end position="195"/>
    </location>
</feature>
<keyword evidence="4" id="KW-1185">Reference proteome</keyword>
<proteinExistence type="predicted"/>
<evidence type="ECO:0000256" key="1">
    <source>
        <dbReference type="SAM" id="Coils"/>
    </source>
</evidence>
<protein>
    <submittedName>
        <fullName evidence="3">Uncharacterized protein</fullName>
    </submittedName>
</protein>
<evidence type="ECO:0000256" key="2">
    <source>
        <dbReference type="SAM" id="MobiDB-lite"/>
    </source>
</evidence>
<dbReference type="EMBL" id="OR769222">
    <property type="protein sequence ID" value="WQJ53004.1"/>
    <property type="molecule type" value="Genomic_DNA"/>
</dbReference>
<evidence type="ECO:0000313" key="4">
    <source>
        <dbReference type="Proteomes" id="UP001349343"/>
    </source>
</evidence>
<organism evidence="3 4">
    <name type="scientific">phage Lak_Megaphage_RVC_JS4_GC31</name>
    <dbReference type="NCBI Taxonomy" id="3109228"/>
    <lineage>
        <taxon>Viruses</taxon>
        <taxon>Duplodnaviria</taxon>
        <taxon>Heunggongvirae</taxon>
        <taxon>Uroviricota</taxon>
        <taxon>Caudoviricetes</taxon>
        <taxon>Caudoviricetes code 15 clade</taxon>
    </lineage>
</organism>
<feature type="coiled-coil region" evidence="1">
    <location>
        <begin position="28"/>
        <end position="55"/>
    </location>
</feature>
<keyword evidence="1" id="KW-0175">Coiled coil</keyword>
<evidence type="ECO:0000313" key="3">
    <source>
        <dbReference type="EMBL" id="WQJ53004.1"/>
    </source>
</evidence>
<reference evidence="3 4" key="1">
    <citation type="submission" date="2023-11" db="EMBL/GenBank/DDBJ databases">
        <authorList>
            <person name="Cook R."/>
            <person name="Crisci M."/>
            <person name="Pye H."/>
            <person name="Adriaenssens E."/>
            <person name="Santini J."/>
        </authorList>
    </citation>
    <scope>NUCLEOTIDE SEQUENCE [LARGE SCALE GENOMIC DNA]</scope>
    <source>
        <strain evidence="3">Lak_Megaphage_RVC_JS4_GC31</strain>
    </source>
</reference>
<feature type="compositionally biased region" description="Low complexity" evidence="2">
    <location>
        <begin position="166"/>
        <end position="179"/>
    </location>
</feature>
<sequence length="195" mass="21496">MNIKETVLDRITKALGNYLSVYANKNVLNELCDKVEEIQKIKDNLENTKLLLEKEDPQMAATLGSFILQKEEQIDRLMKSKIPELFPKPEIISADDYERHSGGCGCSDYFKLKKPIQPAYPVSQQKVTKLSDVLGGIMNSSDPLADLEDEKQKKKERPKRTTSYASYSSGGCGSSPRSYGGSGGCGSSPRSYGGC</sequence>
<dbReference type="Proteomes" id="UP001349343">
    <property type="component" value="Segment"/>
</dbReference>